<name>A0A841TDS0_9BACL</name>
<organism evidence="1 2">
    <name type="scientific">Cohnella lubricantis</name>
    <dbReference type="NCBI Taxonomy" id="2163172"/>
    <lineage>
        <taxon>Bacteria</taxon>
        <taxon>Bacillati</taxon>
        <taxon>Bacillota</taxon>
        <taxon>Bacilli</taxon>
        <taxon>Bacillales</taxon>
        <taxon>Paenibacillaceae</taxon>
        <taxon>Cohnella</taxon>
    </lineage>
</organism>
<proteinExistence type="predicted"/>
<dbReference type="Proteomes" id="UP000574133">
    <property type="component" value="Unassembled WGS sequence"/>
</dbReference>
<dbReference type="AlphaFoldDB" id="A0A841TDS0"/>
<dbReference type="RefSeq" id="WP_185178756.1">
    <property type="nucleotide sequence ID" value="NZ_CBCSEP010000005.1"/>
</dbReference>
<protein>
    <submittedName>
        <fullName evidence="1">Uncharacterized protein</fullName>
    </submittedName>
</protein>
<keyword evidence="2" id="KW-1185">Reference proteome</keyword>
<sequence length="140" mass="15730">MKNTRKLADGSYLFQVEILVHAPTNGAAMEQLLHDLNQGSFADYRIQSGIQLGHQIEKELSEAAEASQLLTDALDSRIRGYIQSNQLIRITINKGKGVKLSWPCRVVNFDPALELLTLYHVDEKKVYTVNLNEVDDFVDG</sequence>
<accession>A0A841TDS0</accession>
<dbReference type="EMBL" id="JACJVN010000033">
    <property type="protein sequence ID" value="MBB6677478.1"/>
    <property type="molecule type" value="Genomic_DNA"/>
</dbReference>
<evidence type="ECO:0000313" key="2">
    <source>
        <dbReference type="Proteomes" id="UP000574133"/>
    </source>
</evidence>
<gene>
    <name evidence="1" type="ORF">H4Q31_09090</name>
</gene>
<evidence type="ECO:0000313" key="1">
    <source>
        <dbReference type="EMBL" id="MBB6677478.1"/>
    </source>
</evidence>
<reference evidence="1 2" key="1">
    <citation type="submission" date="2020-08" db="EMBL/GenBank/DDBJ databases">
        <title>Cohnella phylogeny.</title>
        <authorList>
            <person name="Dunlap C."/>
        </authorList>
    </citation>
    <scope>NUCLEOTIDE SEQUENCE [LARGE SCALE GENOMIC DNA]</scope>
    <source>
        <strain evidence="1 2">DSM 103658</strain>
    </source>
</reference>
<comment type="caution">
    <text evidence="1">The sequence shown here is derived from an EMBL/GenBank/DDBJ whole genome shotgun (WGS) entry which is preliminary data.</text>
</comment>